<keyword evidence="3" id="KW-1185">Reference proteome</keyword>
<dbReference type="InterPro" id="IPR005135">
    <property type="entry name" value="Endo/exonuclease/phosphatase"/>
</dbReference>
<evidence type="ECO:0000313" key="2">
    <source>
        <dbReference type="EMBL" id="NEZ61058.1"/>
    </source>
</evidence>
<comment type="caution">
    <text evidence="2">The sequence shown here is derived from an EMBL/GenBank/DDBJ whole genome shotgun (WGS) entry which is preliminary data.</text>
</comment>
<gene>
    <name evidence="2" type="ORF">DXZ20_36570</name>
</gene>
<organism evidence="2 3">
    <name type="scientific">Adonisia turfae CCMR0081</name>
    <dbReference type="NCBI Taxonomy" id="2292702"/>
    <lineage>
        <taxon>Bacteria</taxon>
        <taxon>Bacillati</taxon>
        <taxon>Cyanobacteriota</taxon>
        <taxon>Adonisia</taxon>
        <taxon>Adonisia turfae</taxon>
    </lineage>
</organism>
<dbReference type="SUPFAM" id="SSF56219">
    <property type="entry name" value="DNase I-like"/>
    <property type="match status" value="1"/>
</dbReference>
<dbReference type="InterPro" id="IPR036691">
    <property type="entry name" value="Endo/exonu/phosph_ase_sf"/>
</dbReference>
<dbReference type="EMBL" id="QXHD01000004">
    <property type="protein sequence ID" value="NEZ61058.1"/>
    <property type="molecule type" value="Genomic_DNA"/>
</dbReference>
<sequence length="340" mass="38939">MSAHFIAFWNLENLFAPENHPGREPWLARRVEKDLTGWTVDLFNKKIDQLVSIIRQMNDVQGPDILGVCEVENAFVLEKLIERLSEQLNNRTYSVVHVDATRDRRGIDTAFIYDSARYTINPDTIFSHFVMRRTGTRDITQVTFTTEPGNELIALCNHWPSRSGGAFESRGFRMTAGETLAYWHERILEEKGSNIPIIALGDFNDDPFDESLQVHARATRERGDVERARTARFYNLAWRYLQQQAEDRNGKLRLLDGTLYFRGNGNVFDQILVSKGLLLNNGPLRVQEETAKVELFSEMIDHRVGQGPIRFGLPRGDAEENINANGFSDHFPVSVVVREN</sequence>
<dbReference type="GO" id="GO:0004519">
    <property type="term" value="F:endonuclease activity"/>
    <property type="evidence" value="ECO:0007669"/>
    <property type="project" value="UniProtKB-KW"/>
</dbReference>
<proteinExistence type="predicted"/>
<dbReference type="Gene3D" id="3.60.10.10">
    <property type="entry name" value="Endonuclease/exonuclease/phosphatase"/>
    <property type="match status" value="1"/>
</dbReference>
<protein>
    <submittedName>
        <fullName evidence="2">Endonuclease</fullName>
    </submittedName>
</protein>
<evidence type="ECO:0000259" key="1">
    <source>
        <dbReference type="Pfam" id="PF19580"/>
    </source>
</evidence>
<keyword evidence="2" id="KW-0255">Endonuclease</keyword>
<name>A0A6M0RXU5_9CYAN</name>
<keyword evidence="2" id="KW-0378">Hydrolase</keyword>
<accession>A0A6M0RXU5</accession>
<dbReference type="Proteomes" id="UP000481033">
    <property type="component" value="Unassembled WGS sequence"/>
</dbReference>
<dbReference type="Pfam" id="PF19580">
    <property type="entry name" value="Exo_endo_phos_3"/>
    <property type="match status" value="1"/>
</dbReference>
<dbReference type="AlphaFoldDB" id="A0A6M0RXU5"/>
<keyword evidence="2" id="KW-0540">Nuclease</keyword>
<dbReference type="PANTHER" id="PTHR42834:SF1">
    <property type="entry name" value="ENDONUCLEASE_EXONUCLEASE_PHOSPHATASE FAMILY PROTEIN (AFU_ORTHOLOGUE AFUA_3G09210)"/>
    <property type="match status" value="1"/>
</dbReference>
<evidence type="ECO:0000313" key="3">
    <source>
        <dbReference type="Proteomes" id="UP000481033"/>
    </source>
</evidence>
<dbReference type="RefSeq" id="WP_163703313.1">
    <property type="nucleotide sequence ID" value="NZ_QXHD01000004.1"/>
</dbReference>
<dbReference type="PANTHER" id="PTHR42834">
    <property type="entry name" value="ENDONUCLEASE/EXONUCLEASE/PHOSPHATASE FAMILY PROTEIN (AFU_ORTHOLOGUE AFUA_3G09210)"/>
    <property type="match status" value="1"/>
</dbReference>
<reference evidence="2 3" key="1">
    <citation type="journal article" date="2020" name="Microb. Ecol.">
        <title>Ecogenomics of the Marine Benthic Filamentous Cyanobacterium Adonisia.</title>
        <authorList>
            <person name="Walter J.M."/>
            <person name="Coutinho F.H."/>
            <person name="Leomil L."/>
            <person name="Hargreaves P.I."/>
            <person name="Campeao M.E."/>
            <person name="Vieira V.V."/>
            <person name="Silva B.S."/>
            <person name="Fistarol G.O."/>
            <person name="Salomon P.S."/>
            <person name="Sawabe T."/>
            <person name="Mino S."/>
            <person name="Hosokawa M."/>
            <person name="Miyashita H."/>
            <person name="Maruyama F."/>
            <person name="van Verk M.C."/>
            <person name="Dutilh B.E."/>
            <person name="Thompson C.C."/>
            <person name="Thompson F.L."/>
        </authorList>
    </citation>
    <scope>NUCLEOTIDE SEQUENCE [LARGE SCALE GENOMIC DNA]</scope>
    <source>
        <strain evidence="2 3">CCMR0081</strain>
    </source>
</reference>
<feature type="domain" description="Endonuclease/exonuclease/phosphatase" evidence="1">
    <location>
        <begin position="6"/>
        <end position="338"/>
    </location>
</feature>